<dbReference type="PANTHER" id="PTHR43065">
    <property type="entry name" value="SENSOR HISTIDINE KINASE"/>
    <property type="match status" value="1"/>
</dbReference>
<dbReference type="SUPFAM" id="SSF47384">
    <property type="entry name" value="Homodimeric domain of signal transducing histidine kinase"/>
    <property type="match status" value="1"/>
</dbReference>
<dbReference type="SUPFAM" id="SSF55874">
    <property type="entry name" value="ATPase domain of HSP90 chaperone/DNA topoisomerase II/histidine kinase"/>
    <property type="match status" value="1"/>
</dbReference>
<evidence type="ECO:0000259" key="9">
    <source>
        <dbReference type="PROSITE" id="PS50885"/>
    </source>
</evidence>
<sequence>MKHTIRGRIIGIFLVCLVLGVGLTGYHYWHVVDLREKFDLLENFYSLLNDVLEVRRFEKNYIIFRDPKDLGEAVRFLERTRVMAGKLSDDMLRVAGNAEYSRFLASLSAYDKVLADTIRLQGTVEDPFDLVLIRREGQQMVQFAQKLLRYKRQRIHQALQHTMVIPAAFLGIFTLVLLGIGLLVTRNILRPLALIQRNTERVAKGDFHPIDFKPRRHNEVSDLVKAFNRMAEEIETRQEELVQSRKIAAIGTFTSGIAHELNNPINNIRLTAETLLDDVENLTPVDTSELGLDILNQADRASDIVKNLLDFSRMDRPQFSSFTIREVLDSTYKLVKNQIMVDGIALQTQVPADLPPIKGSLRNLQQVFLNLLLNAVQAMPDGGAINVAATLEPNDFLRVDVSDTGKGILPEDLENIFDPFYTTKEVGQGTGLGLSVTYGLVKKHGGYIEVKSEAGQGTTFSVYLPVSRPEGDSVQ</sequence>
<dbReference type="EMBL" id="AP028679">
    <property type="protein sequence ID" value="BEQ15350.1"/>
    <property type="molecule type" value="Genomic_DNA"/>
</dbReference>
<comment type="subcellular location">
    <subcellularLocation>
        <location evidence="2">Membrane</location>
    </subcellularLocation>
</comment>
<reference evidence="11" key="1">
    <citation type="journal article" date="2023" name="Arch. Microbiol.">
        <title>Desulfoferula mesophilus gen. nov. sp. nov., a mesophilic sulfate-reducing bacterium isolated from a brackish lake sediment.</title>
        <authorList>
            <person name="Watanabe T."/>
            <person name="Yabe T."/>
            <person name="Tsuji J.M."/>
            <person name="Fukui M."/>
        </authorList>
    </citation>
    <scope>NUCLEOTIDE SEQUENCE [LARGE SCALE GENOMIC DNA]</scope>
    <source>
        <strain evidence="11">12FAK</strain>
    </source>
</reference>
<gene>
    <name evidence="10" type="ORF">FAK_24160</name>
</gene>
<dbReference type="Gene3D" id="1.10.287.130">
    <property type="match status" value="1"/>
</dbReference>
<feature type="transmembrane region" description="Helical" evidence="7">
    <location>
        <begin position="9"/>
        <end position="29"/>
    </location>
</feature>
<dbReference type="CDD" id="cd00082">
    <property type="entry name" value="HisKA"/>
    <property type="match status" value="1"/>
</dbReference>
<dbReference type="Pfam" id="PF02518">
    <property type="entry name" value="HATPase_c"/>
    <property type="match status" value="1"/>
</dbReference>
<dbReference type="PROSITE" id="PS50109">
    <property type="entry name" value="HIS_KIN"/>
    <property type="match status" value="1"/>
</dbReference>
<dbReference type="GO" id="GO:0000155">
    <property type="term" value="F:phosphorelay sensor kinase activity"/>
    <property type="evidence" value="ECO:0007669"/>
    <property type="project" value="InterPro"/>
</dbReference>
<dbReference type="EC" id="2.7.13.3" evidence="3"/>
<evidence type="ECO:0000256" key="1">
    <source>
        <dbReference type="ARBA" id="ARBA00000085"/>
    </source>
</evidence>
<dbReference type="CDD" id="cd06225">
    <property type="entry name" value="HAMP"/>
    <property type="match status" value="1"/>
</dbReference>
<dbReference type="PRINTS" id="PR00344">
    <property type="entry name" value="BCTRLSENSOR"/>
</dbReference>
<protein>
    <recommendedName>
        <fullName evidence="3">histidine kinase</fullName>
        <ecNumber evidence="3">2.7.13.3</ecNumber>
    </recommendedName>
</protein>
<evidence type="ECO:0000256" key="7">
    <source>
        <dbReference type="SAM" id="Phobius"/>
    </source>
</evidence>
<feature type="transmembrane region" description="Helical" evidence="7">
    <location>
        <begin position="163"/>
        <end position="184"/>
    </location>
</feature>
<dbReference type="SMART" id="SM00387">
    <property type="entry name" value="HATPase_c"/>
    <property type="match status" value="1"/>
</dbReference>
<dbReference type="InterPro" id="IPR003594">
    <property type="entry name" value="HATPase_dom"/>
</dbReference>
<dbReference type="InterPro" id="IPR003661">
    <property type="entry name" value="HisK_dim/P_dom"/>
</dbReference>
<evidence type="ECO:0000256" key="2">
    <source>
        <dbReference type="ARBA" id="ARBA00004370"/>
    </source>
</evidence>
<dbReference type="SMART" id="SM00388">
    <property type="entry name" value="HisKA"/>
    <property type="match status" value="1"/>
</dbReference>
<dbReference type="Pfam" id="PF00512">
    <property type="entry name" value="HisKA"/>
    <property type="match status" value="1"/>
</dbReference>
<dbReference type="Gene3D" id="6.10.340.10">
    <property type="match status" value="1"/>
</dbReference>
<dbReference type="Proteomes" id="UP001366166">
    <property type="component" value="Chromosome"/>
</dbReference>
<dbReference type="PANTHER" id="PTHR43065:SF42">
    <property type="entry name" value="TWO-COMPONENT SENSOR PPRA"/>
    <property type="match status" value="1"/>
</dbReference>
<keyword evidence="4" id="KW-0597">Phosphoprotein</keyword>
<dbReference type="PROSITE" id="PS50885">
    <property type="entry name" value="HAMP"/>
    <property type="match status" value="1"/>
</dbReference>
<dbReference type="GO" id="GO:0016020">
    <property type="term" value="C:membrane"/>
    <property type="evidence" value="ECO:0007669"/>
    <property type="project" value="UniProtKB-SubCell"/>
</dbReference>
<dbReference type="InterPro" id="IPR003660">
    <property type="entry name" value="HAMP_dom"/>
</dbReference>
<keyword evidence="5" id="KW-0808">Transferase</keyword>
<dbReference type="RefSeq" id="WP_338599624.1">
    <property type="nucleotide sequence ID" value="NZ_AP028679.1"/>
</dbReference>
<keyword evidence="7" id="KW-1133">Transmembrane helix</keyword>
<keyword evidence="7" id="KW-0812">Transmembrane</keyword>
<dbReference type="SMART" id="SM00304">
    <property type="entry name" value="HAMP"/>
    <property type="match status" value="1"/>
</dbReference>
<keyword evidence="11" id="KW-1185">Reference proteome</keyword>
<evidence type="ECO:0000313" key="11">
    <source>
        <dbReference type="Proteomes" id="UP001366166"/>
    </source>
</evidence>
<dbReference type="SUPFAM" id="SSF158472">
    <property type="entry name" value="HAMP domain-like"/>
    <property type="match status" value="1"/>
</dbReference>
<evidence type="ECO:0000256" key="4">
    <source>
        <dbReference type="ARBA" id="ARBA00022553"/>
    </source>
</evidence>
<evidence type="ECO:0000259" key="8">
    <source>
        <dbReference type="PROSITE" id="PS50109"/>
    </source>
</evidence>
<feature type="domain" description="Histidine kinase" evidence="8">
    <location>
        <begin position="256"/>
        <end position="468"/>
    </location>
</feature>
<dbReference type="Gene3D" id="3.30.565.10">
    <property type="entry name" value="Histidine kinase-like ATPase, C-terminal domain"/>
    <property type="match status" value="1"/>
</dbReference>
<keyword evidence="7" id="KW-0472">Membrane</keyword>
<dbReference type="Pfam" id="PF00672">
    <property type="entry name" value="HAMP"/>
    <property type="match status" value="1"/>
</dbReference>
<dbReference type="AlphaFoldDB" id="A0AAU9EH75"/>
<dbReference type="InterPro" id="IPR036097">
    <property type="entry name" value="HisK_dim/P_sf"/>
</dbReference>
<keyword evidence="6" id="KW-0418">Kinase</keyword>
<dbReference type="InterPro" id="IPR036890">
    <property type="entry name" value="HATPase_C_sf"/>
</dbReference>
<evidence type="ECO:0000256" key="3">
    <source>
        <dbReference type="ARBA" id="ARBA00012438"/>
    </source>
</evidence>
<accession>A0AAU9EH75</accession>
<evidence type="ECO:0000313" key="10">
    <source>
        <dbReference type="EMBL" id="BEQ15350.1"/>
    </source>
</evidence>
<dbReference type="InterPro" id="IPR004358">
    <property type="entry name" value="Sig_transdc_His_kin-like_C"/>
</dbReference>
<evidence type="ECO:0000256" key="5">
    <source>
        <dbReference type="ARBA" id="ARBA00022679"/>
    </source>
</evidence>
<feature type="domain" description="HAMP" evidence="9">
    <location>
        <begin position="186"/>
        <end position="239"/>
    </location>
</feature>
<comment type="catalytic activity">
    <reaction evidence="1">
        <text>ATP + protein L-histidine = ADP + protein N-phospho-L-histidine.</text>
        <dbReference type="EC" id="2.7.13.3"/>
    </reaction>
</comment>
<dbReference type="KEGG" id="dmp:FAK_24160"/>
<dbReference type="InterPro" id="IPR005467">
    <property type="entry name" value="His_kinase_dom"/>
</dbReference>
<organism evidence="10 11">
    <name type="scientific">Desulfoferula mesophila</name>
    <dbReference type="NCBI Taxonomy" id="3058419"/>
    <lineage>
        <taxon>Bacteria</taxon>
        <taxon>Pseudomonadati</taxon>
        <taxon>Thermodesulfobacteriota</taxon>
        <taxon>Desulfarculia</taxon>
        <taxon>Desulfarculales</taxon>
        <taxon>Desulfarculaceae</taxon>
        <taxon>Desulfoferula</taxon>
    </lineage>
</organism>
<name>A0AAU9EH75_9BACT</name>
<evidence type="ECO:0000256" key="6">
    <source>
        <dbReference type="ARBA" id="ARBA00022777"/>
    </source>
</evidence>
<proteinExistence type="predicted"/>